<proteinExistence type="inferred from homology"/>
<dbReference type="GO" id="GO:0006096">
    <property type="term" value="P:glycolytic process"/>
    <property type="evidence" value="ECO:0007669"/>
    <property type="project" value="UniProtKB-KW"/>
</dbReference>
<dbReference type="Pfam" id="PF03727">
    <property type="entry name" value="Hexokinase_2"/>
    <property type="match status" value="1"/>
</dbReference>
<keyword evidence="2" id="KW-0324">Glycolysis</keyword>
<feature type="domain" description="Hexokinase C-terminal" evidence="3">
    <location>
        <begin position="3"/>
        <end position="57"/>
    </location>
</feature>
<evidence type="ECO:0000259" key="3">
    <source>
        <dbReference type="Pfam" id="PF03727"/>
    </source>
</evidence>
<dbReference type="AlphaFoldDB" id="A0A9J6H4B0"/>
<keyword evidence="2" id="KW-0418">Kinase</keyword>
<dbReference type="SUPFAM" id="SSF53067">
    <property type="entry name" value="Actin-like ATPase domain"/>
    <property type="match status" value="1"/>
</dbReference>
<evidence type="ECO:0000256" key="1">
    <source>
        <dbReference type="ARBA" id="ARBA00004888"/>
    </source>
</evidence>
<dbReference type="GO" id="GO:0001678">
    <property type="term" value="P:intracellular glucose homeostasis"/>
    <property type="evidence" value="ECO:0007669"/>
    <property type="project" value="InterPro"/>
</dbReference>
<dbReference type="PANTHER" id="PTHR19443:SF54">
    <property type="entry name" value="PHOSPHOTRANSFERASE"/>
    <property type="match status" value="1"/>
</dbReference>
<evidence type="ECO:0000313" key="5">
    <source>
        <dbReference type="Proteomes" id="UP000821853"/>
    </source>
</evidence>
<dbReference type="GO" id="GO:0004340">
    <property type="term" value="F:glucokinase activity"/>
    <property type="evidence" value="ECO:0007669"/>
    <property type="project" value="TreeGrafter"/>
</dbReference>
<comment type="pathway">
    <text evidence="1">Carbohydrate degradation; glycolysis; D-glyceraldehyde 3-phosphate and glycerone phosphate from D-glucose: step 1/4.</text>
</comment>
<dbReference type="GO" id="GO:0005829">
    <property type="term" value="C:cytosol"/>
    <property type="evidence" value="ECO:0007669"/>
    <property type="project" value="TreeGrafter"/>
</dbReference>
<sequence length="71" mass="7949">MEKPRVTIAIDGSLYKHHPKFHRLMTDYITVLAPNRPFKLMLAEDGSGKGAGLVAAVAERLRQAKLNGYRE</sequence>
<gene>
    <name evidence="4" type="ORF">HPB48_008057</name>
</gene>
<dbReference type="GO" id="GO:0006006">
    <property type="term" value="P:glucose metabolic process"/>
    <property type="evidence" value="ECO:0007669"/>
    <property type="project" value="TreeGrafter"/>
</dbReference>
<dbReference type="OMA" id="MSHNFIM"/>
<dbReference type="InterPro" id="IPR043129">
    <property type="entry name" value="ATPase_NBD"/>
</dbReference>
<evidence type="ECO:0000313" key="4">
    <source>
        <dbReference type="EMBL" id="KAH9381468.1"/>
    </source>
</evidence>
<dbReference type="InterPro" id="IPR022673">
    <property type="entry name" value="Hexokinase_C"/>
</dbReference>
<evidence type="ECO:0000256" key="2">
    <source>
        <dbReference type="RuleBase" id="RU362007"/>
    </source>
</evidence>
<dbReference type="GO" id="GO:0005524">
    <property type="term" value="F:ATP binding"/>
    <property type="evidence" value="ECO:0007669"/>
    <property type="project" value="UniProtKB-UniRule"/>
</dbReference>
<dbReference type="GO" id="GO:0005536">
    <property type="term" value="F:D-glucose binding"/>
    <property type="evidence" value="ECO:0007669"/>
    <property type="project" value="InterPro"/>
</dbReference>
<accession>A0A9J6H4B0</accession>
<name>A0A9J6H4B0_HAELO</name>
<dbReference type="EMBL" id="JABSTR010000011">
    <property type="protein sequence ID" value="KAH9381468.1"/>
    <property type="molecule type" value="Genomic_DNA"/>
</dbReference>
<dbReference type="PANTHER" id="PTHR19443">
    <property type="entry name" value="HEXOKINASE"/>
    <property type="match status" value="1"/>
</dbReference>
<keyword evidence="2" id="KW-0808">Transferase</keyword>
<dbReference type="Gene3D" id="3.40.367.20">
    <property type="match status" value="1"/>
</dbReference>
<dbReference type="GO" id="GO:0005739">
    <property type="term" value="C:mitochondrion"/>
    <property type="evidence" value="ECO:0007669"/>
    <property type="project" value="TreeGrafter"/>
</dbReference>
<dbReference type="VEuPathDB" id="VectorBase:HLOH_042019"/>
<organism evidence="4 5">
    <name type="scientific">Haemaphysalis longicornis</name>
    <name type="common">Bush tick</name>
    <dbReference type="NCBI Taxonomy" id="44386"/>
    <lineage>
        <taxon>Eukaryota</taxon>
        <taxon>Metazoa</taxon>
        <taxon>Ecdysozoa</taxon>
        <taxon>Arthropoda</taxon>
        <taxon>Chelicerata</taxon>
        <taxon>Arachnida</taxon>
        <taxon>Acari</taxon>
        <taxon>Parasitiformes</taxon>
        <taxon>Ixodida</taxon>
        <taxon>Ixodoidea</taxon>
        <taxon>Ixodidae</taxon>
        <taxon>Haemaphysalinae</taxon>
        <taxon>Haemaphysalis</taxon>
    </lineage>
</organism>
<comment type="caution">
    <text evidence="4">The sequence shown here is derived from an EMBL/GenBank/DDBJ whole genome shotgun (WGS) entry which is preliminary data.</text>
</comment>
<protein>
    <recommendedName>
        <fullName evidence="2">Phosphotransferase</fullName>
        <ecNumber evidence="2">2.7.1.-</ecNumber>
    </recommendedName>
</protein>
<dbReference type="OrthoDB" id="6538005at2759"/>
<dbReference type="GO" id="GO:0008865">
    <property type="term" value="F:fructokinase activity"/>
    <property type="evidence" value="ECO:0007669"/>
    <property type="project" value="TreeGrafter"/>
</dbReference>
<dbReference type="EC" id="2.7.1.-" evidence="2"/>
<dbReference type="Proteomes" id="UP000821853">
    <property type="component" value="Chromosome 9"/>
</dbReference>
<keyword evidence="2" id="KW-0067">ATP-binding</keyword>
<comment type="similarity">
    <text evidence="2">Belongs to the hexokinase family.</text>
</comment>
<keyword evidence="5" id="KW-1185">Reference proteome</keyword>
<dbReference type="InterPro" id="IPR001312">
    <property type="entry name" value="Hexokinase"/>
</dbReference>
<keyword evidence="2" id="KW-0547">Nucleotide-binding</keyword>
<reference evidence="4 5" key="1">
    <citation type="journal article" date="2020" name="Cell">
        <title>Large-Scale Comparative Analyses of Tick Genomes Elucidate Their Genetic Diversity and Vector Capacities.</title>
        <authorList>
            <consortium name="Tick Genome and Microbiome Consortium (TIGMIC)"/>
            <person name="Jia N."/>
            <person name="Wang J."/>
            <person name="Shi W."/>
            <person name="Du L."/>
            <person name="Sun Y."/>
            <person name="Zhan W."/>
            <person name="Jiang J.F."/>
            <person name="Wang Q."/>
            <person name="Zhang B."/>
            <person name="Ji P."/>
            <person name="Bell-Sakyi L."/>
            <person name="Cui X.M."/>
            <person name="Yuan T.T."/>
            <person name="Jiang B.G."/>
            <person name="Yang W.F."/>
            <person name="Lam T.T."/>
            <person name="Chang Q.C."/>
            <person name="Ding S.J."/>
            <person name="Wang X.J."/>
            <person name="Zhu J.G."/>
            <person name="Ruan X.D."/>
            <person name="Zhao L."/>
            <person name="Wei J.T."/>
            <person name="Ye R.Z."/>
            <person name="Que T.C."/>
            <person name="Du C.H."/>
            <person name="Zhou Y.H."/>
            <person name="Cheng J.X."/>
            <person name="Dai P.F."/>
            <person name="Guo W.B."/>
            <person name="Han X.H."/>
            <person name="Huang E.J."/>
            <person name="Li L.F."/>
            <person name="Wei W."/>
            <person name="Gao Y.C."/>
            <person name="Liu J.Z."/>
            <person name="Shao H.Z."/>
            <person name="Wang X."/>
            <person name="Wang C.C."/>
            <person name="Yang T.C."/>
            <person name="Huo Q.B."/>
            <person name="Li W."/>
            <person name="Chen H.Y."/>
            <person name="Chen S.E."/>
            <person name="Zhou L.G."/>
            <person name="Ni X.B."/>
            <person name="Tian J.H."/>
            <person name="Sheng Y."/>
            <person name="Liu T."/>
            <person name="Pan Y.S."/>
            <person name="Xia L.Y."/>
            <person name="Li J."/>
            <person name="Zhao F."/>
            <person name="Cao W.C."/>
        </authorList>
    </citation>
    <scope>NUCLEOTIDE SEQUENCE [LARGE SCALE GENOMIC DNA]</scope>
    <source>
        <strain evidence="4">HaeL-2018</strain>
    </source>
</reference>